<feature type="region of interest" description="Disordered" evidence="1">
    <location>
        <begin position="273"/>
        <end position="351"/>
    </location>
</feature>
<proteinExistence type="predicted"/>
<evidence type="ECO:0008006" key="4">
    <source>
        <dbReference type="Google" id="ProtNLM"/>
    </source>
</evidence>
<dbReference type="RefSeq" id="WP_141714822.1">
    <property type="nucleotide sequence ID" value="NZ_FMCX01000006.1"/>
</dbReference>
<name>A0A1C4ZL70_9ACTN</name>
<feature type="compositionally biased region" description="Low complexity" evidence="1">
    <location>
        <begin position="312"/>
        <end position="327"/>
    </location>
</feature>
<feature type="compositionally biased region" description="Acidic residues" evidence="1">
    <location>
        <begin position="277"/>
        <end position="290"/>
    </location>
</feature>
<organism evidence="2 3">
    <name type="scientific">Micromonospora mirobrigensis</name>
    <dbReference type="NCBI Taxonomy" id="262898"/>
    <lineage>
        <taxon>Bacteria</taxon>
        <taxon>Bacillati</taxon>
        <taxon>Actinomycetota</taxon>
        <taxon>Actinomycetes</taxon>
        <taxon>Micromonosporales</taxon>
        <taxon>Micromonosporaceae</taxon>
        <taxon>Micromonospora</taxon>
    </lineage>
</organism>
<dbReference type="STRING" id="262898.GA0070564_10636"/>
<dbReference type="AlphaFoldDB" id="A0A1C4ZL70"/>
<evidence type="ECO:0000313" key="2">
    <source>
        <dbReference type="EMBL" id="SCF33857.1"/>
    </source>
</evidence>
<gene>
    <name evidence="2" type="ORF">GA0070564_10636</name>
</gene>
<evidence type="ECO:0000256" key="1">
    <source>
        <dbReference type="SAM" id="MobiDB-lite"/>
    </source>
</evidence>
<accession>A0A1C4ZL70</accession>
<reference evidence="3" key="1">
    <citation type="submission" date="2016-06" db="EMBL/GenBank/DDBJ databases">
        <authorList>
            <person name="Varghese N."/>
            <person name="Submissions Spin"/>
        </authorList>
    </citation>
    <scope>NUCLEOTIDE SEQUENCE [LARGE SCALE GENOMIC DNA]</scope>
    <source>
        <strain evidence="3">DSM 44830</strain>
    </source>
</reference>
<sequence>MPDIELPVGSLLLDTFNPRHREVHSQDEAIAAILARHPSKLLALAEHIASHGMNPMDRMLVLENAGGGYIVLEGNRRTAALKLMHNPDLCPDAKTRKAFAAIAADGRAPETVLCAQVQSREEAAPWLLVRHGGELDGAGIVRWSAGMRVRFEAKPGSQDYKAVAVLDWLTEKAEAGANQDLGTAIEFVFDEKLTTFGRLVSGPRFRNFCGFSLSDRDVTLTERPEVVVQRLSHVLRDFQGVDGQRGLSVSDLKSKDQRDNYVDGLIKIFRADVVDGTSEDQDSDDPEEEQPTPRTGAGSPTGAKTNPGSSTPGPESKPGGQSKSGSPATGSGAAKAKRGQPARPTKLFGGLKLQNCSKRTKDVLREIQQIDIDKFRNSAAALTRMLVELVVVEAIQKKGWRNPERQELKERVRTCLGKLDPEESNPRYKDVRNQIAARDSLISANTMNAFLHNANYFPSATELRSISDKYVGLLEDLDAEMGKV</sequence>
<feature type="compositionally biased region" description="Polar residues" evidence="1">
    <location>
        <begin position="302"/>
        <end position="311"/>
    </location>
</feature>
<protein>
    <recommendedName>
        <fullName evidence="4">ParB-like nuclease domain-containing protein</fullName>
    </recommendedName>
</protein>
<evidence type="ECO:0000313" key="3">
    <source>
        <dbReference type="Proteomes" id="UP000199504"/>
    </source>
</evidence>
<dbReference type="Proteomes" id="UP000199504">
    <property type="component" value="Unassembled WGS sequence"/>
</dbReference>
<dbReference type="EMBL" id="FMCX01000006">
    <property type="protein sequence ID" value="SCF33857.1"/>
    <property type="molecule type" value="Genomic_DNA"/>
</dbReference>
<keyword evidence="3" id="KW-1185">Reference proteome</keyword>
<dbReference type="OrthoDB" id="4828114at2"/>